<dbReference type="PANTHER" id="PTHR42194:SF1">
    <property type="entry name" value="UPF0276 PROTEIN HI_1600"/>
    <property type="match status" value="1"/>
</dbReference>
<dbReference type="AlphaFoldDB" id="A0A6M1SWI4"/>
<dbReference type="Pfam" id="PF05114">
    <property type="entry name" value="MbnB_TglH_ChrH"/>
    <property type="match status" value="1"/>
</dbReference>
<dbReference type="PANTHER" id="PTHR42194">
    <property type="entry name" value="UPF0276 PROTEIN HI_1600"/>
    <property type="match status" value="1"/>
</dbReference>
<dbReference type="InterPro" id="IPR007801">
    <property type="entry name" value="MbnB/TglH/ChrH"/>
</dbReference>
<name>A0A6M1SWI4_9BACT</name>
<sequence>MNIPEQGVGIIYFPGFEDTIELNSDLISTIEIEPQTLWTHNKTELSSYSYDEDKVEYLQALDIPISFHGVGFPIGGSISSDTEHINCMQKMIDALDPVWLSEHLSFNKIYAEDAVRNTNFLLPPLQTMEGALNAAEKIKAYASHFDLPFAFETGTNYLQPQDFELADGHFINEVARNADCNILLDIHNLLSNQKNGRQNIFEALSQIDLSRVIQIHLAGGFYFDGYYLDAHSDVSSAEVLEVFEKVVRMLPNLKAITFEMLADYLPAVSQDDLRKQFEIMNSVWAERGKDASDTAAAPLTDKSSDMDAPRLTDYEHELGLLAIRKQKATEVPSLDYLNHDKGVKIIQSLIDKFRKSQLVSFAKLSSRYIMLKYGEEAFEQVFSDYCIKNYPCLFASDSGILFSEYLLNDSDLVENDTFFKDLVTYEYNSLLTYMDGVEREVNISFNPYDIIPSLESRELPKDVSTGNYVIHITPEEDAKEKVNTVFHS</sequence>
<comment type="caution">
    <text evidence="1">The sequence shown here is derived from an EMBL/GenBank/DDBJ whole genome shotgun (WGS) entry which is preliminary data.</text>
</comment>
<evidence type="ECO:0000313" key="2">
    <source>
        <dbReference type="Proteomes" id="UP000479132"/>
    </source>
</evidence>
<keyword evidence="2" id="KW-1185">Reference proteome</keyword>
<dbReference type="Proteomes" id="UP000479132">
    <property type="component" value="Unassembled WGS sequence"/>
</dbReference>
<dbReference type="Gene3D" id="3.20.20.150">
    <property type="entry name" value="Divalent-metal-dependent TIM barrel enzymes"/>
    <property type="match status" value="1"/>
</dbReference>
<dbReference type="EMBL" id="JAALLS010000006">
    <property type="protein sequence ID" value="NGP87926.1"/>
    <property type="molecule type" value="Genomic_DNA"/>
</dbReference>
<reference evidence="1 2" key="1">
    <citation type="submission" date="2020-02" db="EMBL/GenBank/DDBJ databases">
        <title>Aliifodinibius halophilus 2W32, complete genome.</title>
        <authorList>
            <person name="Li Y."/>
            <person name="Wu S."/>
        </authorList>
    </citation>
    <scope>NUCLEOTIDE SEQUENCE [LARGE SCALE GENOMIC DNA]</scope>
    <source>
        <strain evidence="1 2">2W32</strain>
    </source>
</reference>
<accession>A0A6M1SWI4</accession>
<organism evidence="1 2">
    <name type="scientific">Fodinibius halophilus</name>
    <dbReference type="NCBI Taxonomy" id="1736908"/>
    <lineage>
        <taxon>Bacteria</taxon>
        <taxon>Pseudomonadati</taxon>
        <taxon>Balneolota</taxon>
        <taxon>Balneolia</taxon>
        <taxon>Balneolales</taxon>
        <taxon>Balneolaceae</taxon>
        <taxon>Fodinibius</taxon>
    </lineage>
</organism>
<protein>
    <submittedName>
        <fullName evidence="1">DUF692 domain-containing protein</fullName>
    </submittedName>
</protein>
<gene>
    <name evidence="1" type="ORF">G3569_06145</name>
</gene>
<proteinExistence type="predicted"/>
<evidence type="ECO:0000313" key="1">
    <source>
        <dbReference type="EMBL" id="NGP87926.1"/>
    </source>
</evidence>
<dbReference type="RefSeq" id="WP_165267144.1">
    <property type="nucleotide sequence ID" value="NZ_JAALLS010000006.1"/>
</dbReference>